<dbReference type="GO" id="GO:0019295">
    <property type="term" value="P:coenzyme M biosynthetic process"/>
    <property type="evidence" value="ECO:0007669"/>
    <property type="project" value="UniProtKB-KW"/>
</dbReference>
<keyword evidence="6" id="KW-1185">Reference proteome</keyword>
<sequence length="418" mass="45918">MSMGKYELVCQEDGEVFEDGYGLFCPSGHKGLMRTRYEVREFSPRPCKGIFKFYDWLPVRSVYETDSCPVVFRSEKLSKELGLNDLWVGLTGYYPERDCRSMSCTFKEMEAYPTYARLRDSGGKTIVLASAGNTARAFAQIAAETGNRCIIVVPETSADKLTVTERSENVTLITVKGDYADAIALADRVVALGDFVSEGGARNVARRDGMGTVMLQFAQTAGRLPDSYFQGVGSGTGGISAWEASLRLIGDGRFGDRLPRLRLSQNLPFTPMAKAWNAGRREILPEDLGKEREDVSQVYAEVLTNRKPPYSMKGGVFDAMTACDGSFIEVTNDEARSAERMWMQCENVRPDPAASVALASLVKAVGDGTVDRDECVFLNMTGAGRDRVSEDYDLVTVAPKADVDTDVTDEELRAIVDA</sequence>
<dbReference type="GO" id="GO:0016765">
    <property type="term" value="F:transferase activity, transferring alkyl or aryl (other than methyl) groups"/>
    <property type="evidence" value="ECO:0007669"/>
    <property type="project" value="InterPro"/>
</dbReference>
<reference evidence="5 6" key="1">
    <citation type="journal article" date="2012" name="J. Bacteriol.">
        <title>Genome sequence of 'Candidatus Methanomethylophilus alvus' Mx1201, a methanogenic archaeon from the human gut belonging to a seventh order of methanogens.</title>
        <authorList>
            <person name="Borrel G."/>
            <person name="Harris H.M."/>
            <person name="Tottey W."/>
            <person name="Mihajlovski A."/>
            <person name="Parisot N."/>
            <person name="Peyretaillade E."/>
            <person name="Peyret P."/>
            <person name="Gribaldo S."/>
            <person name="O'Toole P.W."/>
            <person name="Brugere J.F."/>
        </authorList>
    </citation>
    <scope>NUCLEOTIDE SEQUENCE [LARGE SCALE GENOMIC DNA]</scope>
    <source>
        <strain evidence="5 6">Mx1201</strain>
    </source>
</reference>
<evidence type="ECO:0000256" key="1">
    <source>
        <dbReference type="ARBA" id="ARBA00001933"/>
    </source>
</evidence>
<dbReference type="GO" id="GO:0030170">
    <property type="term" value="F:pyridoxal phosphate binding"/>
    <property type="evidence" value="ECO:0007669"/>
    <property type="project" value="TreeGrafter"/>
</dbReference>
<dbReference type="PANTHER" id="PTHR43050">
    <property type="entry name" value="SERINE / THREONINE RACEMASE FAMILY MEMBER"/>
    <property type="match status" value="1"/>
</dbReference>
<dbReference type="Pfam" id="PF00291">
    <property type="entry name" value="PALP"/>
    <property type="match status" value="1"/>
</dbReference>
<dbReference type="GO" id="GO:0018114">
    <property type="term" value="F:threonine racemase activity"/>
    <property type="evidence" value="ECO:0007669"/>
    <property type="project" value="TreeGrafter"/>
</dbReference>
<evidence type="ECO:0000313" key="6">
    <source>
        <dbReference type="Proteomes" id="UP000012672"/>
    </source>
</evidence>
<dbReference type="KEGG" id="max:MMALV_07780"/>
<dbReference type="EMBL" id="CP004049">
    <property type="protein sequence ID" value="AGI85516.1"/>
    <property type="molecule type" value="Genomic_DNA"/>
</dbReference>
<dbReference type="PANTHER" id="PTHR43050:SF1">
    <property type="entry name" value="SERINE RACEMASE"/>
    <property type="match status" value="1"/>
</dbReference>
<dbReference type="eggNOG" id="arCOG01434">
    <property type="taxonomic scope" value="Archaea"/>
</dbReference>
<proteinExistence type="predicted"/>
<dbReference type="GO" id="GO:0003941">
    <property type="term" value="F:L-serine ammonia-lyase activity"/>
    <property type="evidence" value="ECO:0007669"/>
    <property type="project" value="TreeGrafter"/>
</dbReference>
<dbReference type="STRING" id="1236689.MMALV_07780"/>
<dbReference type="NCBIfam" id="TIGR03844">
    <property type="entry name" value="cysteate_syn"/>
    <property type="match status" value="1"/>
</dbReference>
<dbReference type="GO" id="GO:0000287">
    <property type="term" value="F:magnesium ion binding"/>
    <property type="evidence" value="ECO:0007669"/>
    <property type="project" value="TreeGrafter"/>
</dbReference>
<dbReference type="Proteomes" id="UP000012672">
    <property type="component" value="Chromosome"/>
</dbReference>
<dbReference type="InterPro" id="IPR001926">
    <property type="entry name" value="TrpB-like_PALP"/>
</dbReference>
<evidence type="ECO:0000259" key="4">
    <source>
        <dbReference type="Pfam" id="PF00291"/>
    </source>
</evidence>
<gene>
    <name evidence="5" type="ORF">MMALV_07780</name>
</gene>
<dbReference type="HOGENOM" id="CLU_666687_0_0_2"/>
<comment type="cofactor">
    <cofactor evidence="1">
        <name>pyridoxal 5'-phosphate</name>
        <dbReference type="ChEBI" id="CHEBI:597326"/>
    </cofactor>
</comment>
<dbReference type="InterPro" id="IPR022401">
    <property type="entry name" value="Cysteate_synthase"/>
</dbReference>
<dbReference type="Gene3D" id="3.40.50.1100">
    <property type="match status" value="2"/>
</dbReference>
<keyword evidence="3" id="KW-0663">Pyridoxal phosphate</keyword>
<accession>M9SB22</accession>
<organism evidence="5 6">
    <name type="scientific">Methanomethylophilus alvi (strain Mx1201)</name>
    <dbReference type="NCBI Taxonomy" id="1236689"/>
    <lineage>
        <taxon>Archaea</taxon>
        <taxon>Methanobacteriati</taxon>
        <taxon>Thermoplasmatota</taxon>
        <taxon>Thermoplasmata</taxon>
        <taxon>Methanomassiliicoccales</taxon>
        <taxon>Methanomethylophilaceae</taxon>
        <taxon>Methanomethylophilus</taxon>
    </lineage>
</organism>
<dbReference type="SUPFAM" id="SSF53686">
    <property type="entry name" value="Tryptophan synthase beta subunit-like PLP-dependent enzymes"/>
    <property type="match status" value="1"/>
</dbReference>
<dbReference type="GO" id="GO:0005524">
    <property type="term" value="F:ATP binding"/>
    <property type="evidence" value="ECO:0007669"/>
    <property type="project" value="TreeGrafter"/>
</dbReference>
<dbReference type="GO" id="GO:0030378">
    <property type="term" value="F:serine racemase activity"/>
    <property type="evidence" value="ECO:0007669"/>
    <property type="project" value="TreeGrafter"/>
</dbReference>
<dbReference type="GO" id="GO:0070179">
    <property type="term" value="P:D-serine biosynthetic process"/>
    <property type="evidence" value="ECO:0007669"/>
    <property type="project" value="TreeGrafter"/>
</dbReference>
<evidence type="ECO:0000256" key="3">
    <source>
        <dbReference type="ARBA" id="ARBA00022898"/>
    </source>
</evidence>
<dbReference type="InterPro" id="IPR036052">
    <property type="entry name" value="TrpB-like_PALP_sf"/>
</dbReference>
<name>M9SB22_METAX</name>
<feature type="domain" description="Tryptophan synthase beta chain-like PALP" evidence="4">
    <location>
        <begin position="72"/>
        <end position="378"/>
    </location>
</feature>
<dbReference type="AlphaFoldDB" id="M9SB22"/>
<protein>
    <submittedName>
        <fullName evidence="5">Cysteate synthase</fullName>
    </submittedName>
</protein>
<keyword evidence="2" id="KW-0174">Coenzyme M biosynthesis</keyword>
<dbReference type="InParanoid" id="M9SB22"/>
<evidence type="ECO:0000313" key="5">
    <source>
        <dbReference type="EMBL" id="AGI85516.1"/>
    </source>
</evidence>
<evidence type="ECO:0000256" key="2">
    <source>
        <dbReference type="ARBA" id="ARBA00022545"/>
    </source>
</evidence>